<gene>
    <name evidence="3" type="ORF">ACFSW8_01880</name>
</gene>
<dbReference type="Proteomes" id="UP001597389">
    <property type="component" value="Unassembled WGS sequence"/>
</dbReference>
<proteinExistence type="predicted"/>
<feature type="transmembrane region" description="Helical" evidence="2">
    <location>
        <begin position="7"/>
        <end position="28"/>
    </location>
</feature>
<comment type="caution">
    <text evidence="3">The sequence shown here is derived from an EMBL/GenBank/DDBJ whole genome shotgun (WGS) entry which is preliminary data.</text>
</comment>
<organism evidence="3 4">
    <name type="scientific">Rubritalea tangerina</name>
    <dbReference type="NCBI Taxonomy" id="430798"/>
    <lineage>
        <taxon>Bacteria</taxon>
        <taxon>Pseudomonadati</taxon>
        <taxon>Verrucomicrobiota</taxon>
        <taxon>Verrucomicrobiia</taxon>
        <taxon>Verrucomicrobiales</taxon>
        <taxon>Rubritaleaceae</taxon>
        <taxon>Rubritalea</taxon>
    </lineage>
</organism>
<evidence type="ECO:0000256" key="2">
    <source>
        <dbReference type="SAM" id="Phobius"/>
    </source>
</evidence>
<name>A0ABW4Z7N1_9BACT</name>
<keyword evidence="2" id="KW-0812">Transmembrane</keyword>
<evidence type="ECO:0000313" key="3">
    <source>
        <dbReference type="EMBL" id="MFD2157642.1"/>
    </source>
</evidence>
<accession>A0ABW4Z7N1</accession>
<keyword evidence="1" id="KW-0175">Coiled coil</keyword>
<evidence type="ECO:0000313" key="4">
    <source>
        <dbReference type="Proteomes" id="UP001597389"/>
    </source>
</evidence>
<protein>
    <recommendedName>
        <fullName evidence="5">DUF4349 domain-containing protein</fullName>
    </recommendedName>
</protein>
<feature type="coiled-coil region" evidence="1">
    <location>
        <begin position="102"/>
        <end position="132"/>
    </location>
</feature>
<evidence type="ECO:0008006" key="5">
    <source>
        <dbReference type="Google" id="ProtNLM"/>
    </source>
</evidence>
<keyword evidence="2" id="KW-0472">Membrane</keyword>
<reference evidence="4" key="1">
    <citation type="journal article" date="2019" name="Int. J. Syst. Evol. Microbiol.">
        <title>The Global Catalogue of Microorganisms (GCM) 10K type strain sequencing project: providing services to taxonomists for standard genome sequencing and annotation.</title>
        <authorList>
            <consortium name="The Broad Institute Genomics Platform"/>
            <consortium name="The Broad Institute Genome Sequencing Center for Infectious Disease"/>
            <person name="Wu L."/>
            <person name="Ma J."/>
        </authorList>
    </citation>
    <scope>NUCLEOTIDE SEQUENCE [LARGE SCALE GENOMIC DNA]</scope>
    <source>
        <strain evidence="4">CCUG 57942</strain>
    </source>
</reference>
<keyword evidence="4" id="KW-1185">Reference proteome</keyword>
<dbReference type="EMBL" id="JBHUJB010000009">
    <property type="protein sequence ID" value="MFD2157642.1"/>
    <property type="molecule type" value="Genomic_DNA"/>
</dbReference>
<sequence>MNLYKNILTYSAAVVAIYIPAQVGFYFGKQAGRGEGSSEGEERVEQAVAVREVAEAKPVREKSESRVMTAEDLAQAKGVPAVVESAQGNYTLVSVIEGAQLNQQLTDNLQIVRSQRQQLAQLAQQFDQTSAEAVQQRELIAGQINQVKMSLQNNLRVMAQSYSYSLNHTYLRVPHVVSLLAVNEADGQVQSKVVHTFESADAYEAFQKMNDVYQRLRLEEQKQYQEGADKETGEAVAFKPSEQLSKKQEEMIKLYSYDPERQYFLQFEKTAFYAKPARS</sequence>
<dbReference type="RefSeq" id="WP_377089908.1">
    <property type="nucleotide sequence ID" value="NZ_JBHSJL010000014.1"/>
</dbReference>
<evidence type="ECO:0000256" key="1">
    <source>
        <dbReference type="SAM" id="Coils"/>
    </source>
</evidence>
<keyword evidence="2" id="KW-1133">Transmembrane helix</keyword>